<protein>
    <submittedName>
        <fullName evidence="1">BfmA/BtgA family mobilization protein</fullName>
    </submittedName>
</protein>
<dbReference type="NCBIfam" id="NF041200">
    <property type="entry name" value="mob_BfmA_Nterm"/>
    <property type="match status" value="1"/>
</dbReference>
<comment type="caution">
    <text evidence="1">The sequence shown here is derived from an EMBL/GenBank/DDBJ whole genome shotgun (WGS) entry which is preliminary data.</text>
</comment>
<accession>A0ABW5XUZ4</accession>
<keyword evidence="2" id="KW-1185">Reference proteome</keyword>
<evidence type="ECO:0000313" key="1">
    <source>
        <dbReference type="EMBL" id="MFD2866763.1"/>
    </source>
</evidence>
<dbReference type="EMBL" id="JBHUON010000035">
    <property type="protein sequence ID" value="MFD2866763.1"/>
    <property type="molecule type" value="Genomic_DNA"/>
</dbReference>
<evidence type="ECO:0000313" key="2">
    <source>
        <dbReference type="Proteomes" id="UP001597601"/>
    </source>
</evidence>
<dbReference type="RefSeq" id="WP_377130409.1">
    <property type="nucleotide sequence ID" value="NZ_JBHUON010000035.1"/>
</dbReference>
<organism evidence="1 2">
    <name type="scientific">Mucilaginibacter antarcticus</name>
    <dbReference type="NCBI Taxonomy" id="1855725"/>
    <lineage>
        <taxon>Bacteria</taxon>
        <taxon>Pseudomonadati</taxon>
        <taxon>Bacteroidota</taxon>
        <taxon>Sphingobacteriia</taxon>
        <taxon>Sphingobacteriales</taxon>
        <taxon>Sphingobacteriaceae</taxon>
        <taxon>Mucilaginibacter</taxon>
    </lineage>
</organism>
<name>A0ABW5XUZ4_9SPHI</name>
<gene>
    <name evidence="1" type="ORF">ACFSYC_18855</name>
</gene>
<reference evidence="2" key="1">
    <citation type="journal article" date="2019" name="Int. J. Syst. Evol. Microbiol.">
        <title>The Global Catalogue of Microorganisms (GCM) 10K type strain sequencing project: providing services to taxonomists for standard genome sequencing and annotation.</title>
        <authorList>
            <consortium name="The Broad Institute Genomics Platform"/>
            <consortium name="The Broad Institute Genome Sequencing Center for Infectious Disease"/>
            <person name="Wu L."/>
            <person name="Ma J."/>
        </authorList>
    </citation>
    <scope>NUCLEOTIDE SEQUENCE [LARGE SCALE GENOMIC DNA]</scope>
    <source>
        <strain evidence="2">KCTC 52232</strain>
    </source>
</reference>
<dbReference type="Proteomes" id="UP001597601">
    <property type="component" value="Unassembled WGS sequence"/>
</dbReference>
<dbReference type="InterPro" id="IPR048012">
    <property type="entry name" value="BfmA-like_N"/>
</dbReference>
<sequence length="221" mass="24681">MEENENTGNRRGETSLRLSETANQALTKLTKEWKANSKKEAIEGMINYFKKLGISPLEEVPDTVGKRLEKRVDQVIAFIRQNEKIHREEIEKVLLFARQSQTGNSPAATGELATAADFVRMSNALVAIGETCDNLQTNDQSLRKIQVGILEHLQAQNDMVTQRLAAYKDTAGLFEVIKGNMQKYTDSVLANPQNAPQIQQNFILHFKKKLGITTPPETIGG</sequence>
<proteinExistence type="predicted"/>